<dbReference type="SUPFAM" id="SSF52047">
    <property type="entry name" value="RNI-like"/>
    <property type="match status" value="1"/>
</dbReference>
<dbReference type="InterPro" id="IPR053040">
    <property type="entry name" value="LRR-containing_protein_71"/>
</dbReference>
<dbReference type="Proteomes" id="UP000504615">
    <property type="component" value="Unplaced"/>
</dbReference>
<dbReference type="AlphaFoldDB" id="A0A8N1S7S7"/>
<evidence type="ECO:0000313" key="2">
    <source>
        <dbReference type="RefSeq" id="XP_025074870.1"/>
    </source>
</evidence>
<evidence type="ECO:0000313" key="1">
    <source>
        <dbReference type="Proteomes" id="UP000504615"/>
    </source>
</evidence>
<dbReference type="Gene3D" id="3.80.10.10">
    <property type="entry name" value="Ribonuclease Inhibitor"/>
    <property type="match status" value="1"/>
</dbReference>
<dbReference type="SMART" id="SM00368">
    <property type="entry name" value="LRR_RI"/>
    <property type="match status" value="2"/>
</dbReference>
<name>A0A8N1S7S7_9HYME</name>
<accession>A0A8N1S7S7</accession>
<organism evidence="1 2">
    <name type="scientific">Pogonomyrmex barbatus</name>
    <name type="common">red harvester ant</name>
    <dbReference type="NCBI Taxonomy" id="144034"/>
    <lineage>
        <taxon>Eukaryota</taxon>
        <taxon>Metazoa</taxon>
        <taxon>Ecdysozoa</taxon>
        <taxon>Arthropoda</taxon>
        <taxon>Hexapoda</taxon>
        <taxon>Insecta</taxon>
        <taxon>Pterygota</taxon>
        <taxon>Neoptera</taxon>
        <taxon>Endopterygota</taxon>
        <taxon>Hymenoptera</taxon>
        <taxon>Apocrita</taxon>
        <taxon>Aculeata</taxon>
        <taxon>Formicoidea</taxon>
        <taxon>Formicidae</taxon>
        <taxon>Myrmicinae</taxon>
        <taxon>Pogonomyrmex</taxon>
    </lineage>
</organism>
<dbReference type="PANTHER" id="PTHR46984:SF1">
    <property type="entry name" value="LEUCINE-RICH REPEAT-CONTAINING PROTEIN 71"/>
    <property type="match status" value="1"/>
</dbReference>
<dbReference type="Pfam" id="PF13516">
    <property type="entry name" value="LRR_6"/>
    <property type="match status" value="2"/>
</dbReference>
<reference evidence="2" key="1">
    <citation type="submission" date="2025-08" db="UniProtKB">
        <authorList>
            <consortium name="RefSeq"/>
        </authorList>
    </citation>
    <scope>IDENTIFICATION</scope>
</reference>
<keyword evidence="1" id="KW-1185">Reference proteome</keyword>
<dbReference type="RefSeq" id="XP_025074870.1">
    <property type="nucleotide sequence ID" value="XM_025219085.1"/>
</dbReference>
<dbReference type="InterPro" id="IPR001611">
    <property type="entry name" value="Leu-rich_rpt"/>
</dbReference>
<protein>
    <submittedName>
        <fullName evidence="2">Ribonuclease inhibitor-like</fullName>
    </submittedName>
</protein>
<proteinExistence type="predicted"/>
<dbReference type="InterPro" id="IPR032675">
    <property type="entry name" value="LRR_dom_sf"/>
</dbReference>
<gene>
    <name evidence="2" type="primary">LOC105430290</name>
</gene>
<sequence>MRDDTEQYVKIEPKTLPNCQINACGILLIAQMLMELKCLDDLNLDNNPNAQENHYLLCSPARNLRYLSLRMCKLSDNGIQKIANELKYRDPPDDPKLIALNMADNDITDHGAEYLAAMLRTNRSCSC</sequence>
<dbReference type="OrthoDB" id="120976at2759"/>
<dbReference type="PANTHER" id="PTHR46984">
    <property type="entry name" value="LEUCINE-RICH REPEAT-CONTAINING PROTEIN 71"/>
    <property type="match status" value="1"/>
</dbReference>
<dbReference type="GeneID" id="105430290"/>